<gene>
    <name evidence="7" type="ORF">A9F13_11g01375</name>
</gene>
<dbReference type="AlphaFoldDB" id="A0AA91PY74"/>
<dbReference type="SMART" id="SM00460">
    <property type="entry name" value="TGc"/>
    <property type="match status" value="1"/>
</dbReference>
<name>A0AA91PY74_CLALS</name>
<accession>A0AA91PY74</accession>
<feature type="compositionally biased region" description="Polar residues" evidence="5">
    <location>
        <begin position="334"/>
        <end position="348"/>
    </location>
</feature>
<comment type="similarity">
    <text evidence="1">Belongs to the transglutaminase-like superfamily. PNGase family.</text>
</comment>
<dbReference type="GO" id="GO:0046872">
    <property type="term" value="F:metal ion binding"/>
    <property type="evidence" value="ECO:0007669"/>
    <property type="project" value="UniProtKB-KW"/>
</dbReference>
<protein>
    <recommendedName>
        <fullName evidence="4">Peptide:N-glycanase 1</fullName>
    </recommendedName>
</protein>
<dbReference type="InterPro" id="IPR050883">
    <property type="entry name" value="PNGase"/>
</dbReference>
<dbReference type="InterPro" id="IPR002931">
    <property type="entry name" value="Transglutaminase-like"/>
</dbReference>
<dbReference type="SUPFAM" id="SSF54001">
    <property type="entry name" value="Cysteine proteinases"/>
    <property type="match status" value="1"/>
</dbReference>
<dbReference type="GO" id="GO:0005634">
    <property type="term" value="C:nucleus"/>
    <property type="evidence" value="ECO:0007669"/>
    <property type="project" value="TreeGrafter"/>
</dbReference>
<dbReference type="PANTHER" id="PTHR12143">
    <property type="entry name" value="PEPTIDE N-GLYCANASE PNGASE -RELATED"/>
    <property type="match status" value="1"/>
</dbReference>
<dbReference type="PANTHER" id="PTHR12143:SF19">
    <property type="entry name" value="PEPTIDE-N(4)-(N-ACETYL-BETA-GLUCOSAMINYL)ASPARAGINE AMIDASE"/>
    <property type="match status" value="1"/>
</dbReference>
<comment type="caution">
    <text evidence="7">The sequence shown here is derived from an EMBL/GenBank/DDBJ whole genome shotgun (WGS) entry which is preliminary data.</text>
</comment>
<evidence type="ECO:0000313" key="7">
    <source>
        <dbReference type="EMBL" id="OVF07793.1"/>
    </source>
</evidence>
<feature type="region of interest" description="Disordered" evidence="5">
    <location>
        <begin position="328"/>
        <end position="365"/>
    </location>
</feature>
<evidence type="ECO:0000259" key="6">
    <source>
        <dbReference type="SMART" id="SM00460"/>
    </source>
</evidence>
<dbReference type="GO" id="GO:0000224">
    <property type="term" value="F:peptide-N4-(N-acetyl-beta-glucosaminyl)asparagine amidase activity"/>
    <property type="evidence" value="ECO:0007669"/>
    <property type="project" value="TreeGrafter"/>
</dbReference>
<keyword evidence="2" id="KW-0479">Metal-binding</keyword>
<evidence type="ECO:0000313" key="8">
    <source>
        <dbReference type="Proteomes" id="UP000195602"/>
    </source>
</evidence>
<evidence type="ECO:0000256" key="3">
    <source>
        <dbReference type="ARBA" id="ARBA00022833"/>
    </source>
</evidence>
<dbReference type="Gene3D" id="2.20.25.10">
    <property type="match status" value="1"/>
</dbReference>
<feature type="domain" description="Transglutaminase-like" evidence="6">
    <location>
        <begin position="168"/>
        <end position="226"/>
    </location>
</feature>
<dbReference type="KEGG" id="clus:A9F13_11g01375"/>
<dbReference type="GO" id="GO:0006516">
    <property type="term" value="P:glycoprotein catabolic process"/>
    <property type="evidence" value="ECO:0007669"/>
    <property type="project" value="TreeGrafter"/>
</dbReference>
<reference evidence="7 8" key="1">
    <citation type="submission" date="2017-04" db="EMBL/GenBank/DDBJ databases">
        <title>Draft genome of the yeast Clavispora lusitaniae type strain CBS 6936.</title>
        <authorList>
            <person name="Durrens P."/>
            <person name="Klopp C."/>
            <person name="Biteau N."/>
            <person name="Fitton-Ouhabi V."/>
            <person name="Dementhon K."/>
            <person name="Accoceberry I."/>
            <person name="Sherman D.J."/>
            <person name="Noel T."/>
        </authorList>
    </citation>
    <scope>NUCLEOTIDE SEQUENCE [LARGE SCALE GENOMIC DNA]</scope>
    <source>
        <strain evidence="7 8">CBS 6936</strain>
    </source>
</reference>
<organism evidence="7 8">
    <name type="scientific">Clavispora lusitaniae</name>
    <name type="common">Candida lusitaniae</name>
    <dbReference type="NCBI Taxonomy" id="36911"/>
    <lineage>
        <taxon>Eukaryota</taxon>
        <taxon>Fungi</taxon>
        <taxon>Dikarya</taxon>
        <taxon>Ascomycota</taxon>
        <taxon>Saccharomycotina</taxon>
        <taxon>Pichiomycetes</taxon>
        <taxon>Metschnikowiaceae</taxon>
        <taxon>Clavispora</taxon>
    </lineage>
</organism>
<feature type="compositionally biased region" description="Basic and acidic residues" evidence="5">
    <location>
        <begin position="351"/>
        <end position="365"/>
    </location>
</feature>
<dbReference type="Pfam" id="PF01841">
    <property type="entry name" value="Transglut_core"/>
    <property type="match status" value="1"/>
</dbReference>
<dbReference type="EMBL" id="LYUB02000011">
    <property type="protein sequence ID" value="OVF07793.1"/>
    <property type="molecule type" value="Genomic_DNA"/>
</dbReference>
<proteinExistence type="inferred from homology"/>
<dbReference type="InterPro" id="IPR038765">
    <property type="entry name" value="Papain-like_cys_pep_sf"/>
</dbReference>
<evidence type="ECO:0000256" key="1">
    <source>
        <dbReference type="ARBA" id="ARBA00009390"/>
    </source>
</evidence>
<sequence length="365" mass="42108">MSVNQDYKCLADRLIAAYAKATLEANPPRNRRINDKSTAQMLSSVISIQEELKRYTIASDLDTALETINLSKIYGGVDAREEEKRNPGLGYEDLIVLEVLEYFKNDFFTWVNKPECPSCHKDGDNIEGKGAKGPPSPNPDKISQIEVYWCKECNRSVEFPRINNARRLLETRKGRCGEWVNCFMLILKAVLGAEARIRYVWNREDHVWCEYFSTKLDRYVHLDPCENAFDNPLLYCENWGKKMSWVFGIGDDYIIDLSSKYITKEKQIPKSSIAKETIVTSIVSRVNHDLLRNYWSTKVAPLDISEREKYLKLYYDVISVHNKEVDHRRPIVHSKTSSSPQGRQTGSAEWTKARGEDGQHNQTHD</sequence>
<dbReference type="GO" id="GO:0005829">
    <property type="term" value="C:cytosol"/>
    <property type="evidence" value="ECO:0007669"/>
    <property type="project" value="TreeGrafter"/>
</dbReference>
<dbReference type="Gene3D" id="3.10.620.30">
    <property type="match status" value="1"/>
</dbReference>
<evidence type="ECO:0000256" key="5">
    <source>
        <dbReference type="SAM" id="MobiDB-lite"/>
    </source>
</evidence>
<evidence type="ECO:0000256" key="2">
    <source>
        <dbReference type="ARBA" id="ARBA00022723"/>
    </source>
</evidence>
<dbReference type="Proteomes" id="UP000195602">
    <property type="component" value="Unassembled WGS sequence"/>
</dbReference>
<keyword evidence="3" id="KW-0862">Zinc</keyword>
<evidence type="ECO:0000256" key="4">
    <source>
        <dbReference type="ARBA" id="ARBA00032858"/>
    </source>
</evidence>